<dbReference type="AlphaFoldDB" id="A0A0B2AFC0"/>
<keyword evidence="2" id="KW-1185">Reference proteome</keyword>
<protein>
    <recommendedName>
        <fullName evidence="3">DUF2004 domain-containing protein</fullName>
    </recommendedName>
</protein>
<proteinExistence type="predicted"/>
<dbReference type="OrthoDB" id="4930599at2"/>
<evidence type="ECO:0008006" key="3">
    <source>
        <dbReference type="Google" id="ProtNLM"/>
    </source>
</evidence>
<accession>A0A0B2AFC0</accession>
<organism evidence="1 2">
    <name type="scientific">Sinomonas humi</name>
    <dbReference type="NCBI Taxonomy" id="1338436"/>
    <lineage>
        <taxon>Bacteria</taxon>
        <taxon>Bacillati</taxon>
        <taxon>Actinomycetota</taxon>
        <taxon>Actinomycetes</taxon>
        <taxon>Micrococcales</taxon>
        <taxon>Micrococcaceae</taxon>
        <taxon>Sinomonas</taxon>
    </lineage>
</organism>
<evidence type="ECO:0000313" key="2">
    <source>
        <dbReference type="Proteomes" id="UP000030982"/>
    </source>
</evidence>
<dbReference type="STRING" id="1338436.LK10_14190"/>
<reference evidence="1 2" key="1">
    <citation type="submission" date="2014-09" db="EMBL/GenBank/DDBJ databases">
        <title>Genome sequence of Sinomonas sp. MUSC 117.</title>
        <authorList>
            <person name="Lee L.-H."/>
        </authorList>
    </citation>
    <scope>NUCLEOTIDE SEQUENCE [LARGE SCALE GENOMIC DNA]</scope>
    <source>
        <strain evidence="1 2">MUSC 117</strain>
    </source>
</reference>
<comment type="caution">
    <text evidence="1">The sequence shown here is derived from an EMBL/GenBank/DDBJ whole genome shotgun (WGS) entry which is preliminary data.</text>
</comment>
<dbReference type="EMBL" id="JTDL01000136">
    <property type="protein sequence ID" value="KHL01910.1"/>
    <property type="molecule type" value="Genomic_DNA"/>
</dbReference>
<evidence type="ECO:0000313" key="1">
    <source>
        <dbReference type="EMBL" id="KHL01910.1"/>
    </source>
</evidence>
<name>A0A0B2AFC0_9MICC</name>
<gene>
    <name evidence="1" type="ORF">LK10_14190</name>
</gene>
<dbReference type="RefSeq" id="WP_043124918.1">
    <property type="nucleotide sequence ID" value="NZ_JTDL01000136.1"/>
</dbReference>
<sequence>METAVSRHFGEIALTPAGQRIISGLYEHDGVPIPLDLSIGEHDRIDEACLHKVDYRLRFLPELVDAARERIIQDLQDDDSPAVEYRHFHCQNLSDGRVRELFGVASQDEVDGERFVQALRLTKVGIFPGQPERYFVLGFTLGQGFTDEVLLAAADEDGVVDDEVEWD</sequence>
<dbReference type="Proteomes" id="UP000030982">
    <property type="component" value="Unassembled WGS sequence"/>
</dbReference>